<reference evidence="2 3" key="1">
    <citation type="submission" date="2023-03" db="EMBL/GenBank/DDBJ databases">
        <title>Draft assemblies of triclosan tolerant bacteria isolated from returned activated sludge.</title>
        <authorList>
            <person name="Van Hamelsveld S."/>
        </authorList>
    </citation>
    <scope>NUCLEOTIDE SEQUENCE [LARGE SCALE GENOMIC DNA]</scope>
    <source>
        <strain evidence="2 3">GW210010_S58</strain>
    </source>
</reference>
<feature type="transmembrane region" description="Helical" evidence="1">
    <location>
        <begin position="167"/>
        <end position="193"/>
    </location>
</feature>
<evidence type="ECO:0008006" key="4">
    <source>
        <dbReference type="Google" id="ProtNLM"/>
    </source>
</evidence>
<feature type="transmembrane region" description="Helical" evidence="1">
    <location>
        <begin position="124"/>
        <end position="147"/>
    </location>
</feature>
<proteinExistence type="predicted"/>
<gene>
    <name evidence="2" type="ORF">P3W85_24005</name>
</gene>
<evidence type="ECO:0000313" key="2">
    <source>
        <dbReference type="EMBL" id="MDF3835991.1"/>
    </source>
</evidence>
<evidence type="ECO:0000313" key="3">
    <source>
        <dbReference type="Proteomes" id="UP001216674"/>
    </source>
</evidence>
<dbReference type="RefSeq" id="WP_276266609.1">
    <property type="nucleotide sequence ID" value="NZ_JARJLM010000400.1"/>
</dbReference>
<dbReference type="EMBL" id="JARJLM010000400">
    <property type="protein sequence ID" value="MDF3835991.1"/>
    <property type="molecule type" value="Genomic_DNA"/>
</dbReference>
<comment type="caution">
    <text evidence="2">The sequence shown here is derived from an EMBL/GenBank/DDBJ whole genome shotgun (WGS) entry which is preliminary data.</text>
</comment>
<organism evidence="2 3">
    <name type="scientific">Cupriavidus basilensis</name>
    <dbReference type="NCBI Taxonomy" id="68895"/>
    <lineage>
        <taxon>Bacteria</taxon>
        <taxon>Pseudomonadati</taxon>
        <taxon>Pseudomonadota</taxon>
        <taxon>Betaproteobacteria</taxon>
        <taxon>Burkholderiales</taxon>
        <taxon>Burkholderiaceae</taxon>
        <taxon>Cupriavidus</taxon>
    </lineage>
</organism>
<sequence length="226" mass="23578">MNATAGIPLGTYVATQWSTLWPLWWPWLAIAALGLFHGVNPAMGWLFAVALGLQRGHRKIVLLALLPIALGHALAVALVLAAALSLGSMLDPRLLARAGGAVLIGWAAWHALRGHRQRPRVGMRAGMAGLALWSFLMAGTHGAGLMLVPALLPLCSAVAAPASGGPLWSAVLALGLHTLAMLLAIGAMALLVYDHIGVGFLRTGWINLDRVWTLALAACGALLLLS</sequence>
<keyword evidence="1" id="KW-0472">Membrane</keyword>
<feature type="transmembrane region" description="Helical" evidence="1">
    <location>
        <begin position="205"/>
        <end position="225"/>
    </location>
</feature>
<evidence type="ECO:0000256" key="1">
    <source>
        <dbReference type="SAM" id="Phobius"/>
    </source>
</evidence>
<feature type="transmembrane region" description="Helical" evidence="1">
    <location>
        <begin position="60"/>
        <end position="82"/>
    </location>
</feature>
<keyword evidence="3" id="KW-1185">Reference proteome</keyword>
<dbReference type="Proteomes" id="UP001216674">
    <property type="component" value="Unassembled WGS sequence"/>
</dbReference>
<keyword evidence="1" id="KW-0812">Transmembrane</keyword>
<protein>
    <recommendedName>
        <fullName evidence="4">Arginine/ornithine antiporter ArcD</fullName>
    </recommendedName>
</protein>
<name>A0ABT6AWB2_9BURK</name>
<accession>A0ABT6AWB2</accession>
<feature type="transmembrane region" description="Helical" evidence="1">
    <location>
        <begin position="24"/>
        <end position="48"/>
    </location>
</feature>
<feature type="transmembrane region" description="Helical" evidence="1">
    <location>
        <begin position="94"/>
        <end position="112"/>
    </location>
</feature>
<keyword evidence="1" id="KW-1133">Transmembrane helix</keyword>